<evidence type="ECO:0000259" key="6">
    <source>
        <dbReference type="PROSITE" id="PS50089"/>
    </source>
</evidence>
<keyword evidence="1" id="KW-0479">Metal-binding</keyword>
<dbReference type="SUPFAM" id="SSF161219">
    <property type="entry name" value="CHY zinc finger-like"/>
    <property type="match status" value="1"/>
</dbReference>
<dbReference type="GO" id="GO:0008270">
    <property type="term" value="F:zinc ion binding"/>
    <property type="evidence" value="ECO:0007669"/>
    <property type="project" value="UniProtKB-KW"/>
</dbReference>
<feature type="compositionally biased region" description="Basic and acidic residues" evidence="5">
    <location>
        <begin position="27"/>
        <end position="38"/>
    </location>
</feature>
<dbReference type="PANTHER" id="PTHR21319:SF0">
    <property type="entry name" value="AND RING FINGER DOMAIN PROTEIN, PUTATIVE (AFU_ORTHOLOGUE AFUA_1G08900)-RELATED"/>
    <property type="match status" value="1"/>
</dbReference>
<dbReference type="Gene3D" id="2.20.28.10">
    <property type="match status" value="1"/>
</dbReference>
<dbReference type="AlphaFoldDB" id="A0A9W8AHS3"/>
<feature type="domain" description="CTCHY-type" evidence="8">
    <location>
        <begin position="184"/>
        <end position="248"/>
    </location>
</feature>
<dbReference type="SUPFAM" id="SSF161245">
    <property type="entry name" value="Zinc hairpin stack"/>
    <property type="match status" value="1"/>
</dbReference>
<name>A0A9W8AHS3_9FUNG</name>
<dbReference type="InterPro" id="IPR013083">
    <property type="entry name" value="Znf_RING/FYVE/PHD"/>
</dbReference>
<dbReference type="GO" id="GO:0061630">
    <property type="term" value="F:ubiquitin protein ligase activity"/>
    <property type="evidence" value="ECO:0007669"/>
    <property type="project" value="TreeGrafter"/>
</dbReference>
<evidence type="ECO:0000256" key="4">
    <source>
        <dbReference type="PROSITE-ProRule" id="PRU00601"/>
    </source>
</evidence>
<dbReference type="PROSITE" id="PS51266">
    <property type="entry name" value="ZF_CHY"/>
    <property type="match status" value="1"/>
</dbReference>
<dbReference type="CDD" id="cd16464">
    <property type="entry name" value="RING-H2_Pirh2-like"/>
    <property type="match status" value="1"/>
</dbReference>
<keyword evidence="3" id="KW-0862">Zinc</keyword>
<dbReference type="Proteomes" id="UP001150925">
    <property type="component" value="Unassembled WGS sequence"/>
</dbReference>
<evidence type="ECO:0000313" key="9">
    <source>
        <dbReference type="EMBL" id="KAJ1950451.1"/>
    </source>
</evidence>
<keyword evidence="2 4" id="KW-0863">Zinc-finger</keyword>
<feature type="domain" description="CHY-type" evidence="7">
    <location>
        <begin position="115"/>
        <end position="182"/>
    </location>
</feature>
<dbReference type="OrthoDB" id="411372at2759"/>
<evidence type="ECO:0000259" key="7">
    <source>
        <dbReference type="PROSITE" id="PS51266"/>
    </source>
</evidence>
<dbReference type="GO" id="GO:0006511">
    <property type="term" value="P:ubiquitin-dependent protein catabolic process"/>
    <property type="evidence" value="ECO:0007669"/>
    <property type="project" value="TreeGrafter"/>
</dbReference>
<accession>A0A9W8AHS3</accession>
<dbReference type="InterPro" id="IPR037275">
    <property type="entry name" value="Znf_CTCHY_sf"/>
</dbReference>
<dbReference type="InterPro" id="IPR017921">
    <property type="entry name" value="Znf_CTCHY"/>
</dbReference>
<evidence type="ECO:0000259" key="8">
    <source>
        <dbReference type="PROSITE" id="PS51270"/>
    </source>
</evidence>
<dbReference type="PANTHER" id="PTHR21319">
    <property type="entry name" value="RING FINGER AND CHY ZINC FINGER DOMAIN-CONTAINING PROTEIN 1"/>
    <property type="match status" value="1"/>
</dbReference>
<evidence type="ECO:0000313" key="10">
    <source>
        <dbReference type="Proteomes" id="UP001150925"/>
    </source>
</evidence>
<dbReference type="Pfam" id="PF14599">
    <property type="entry name" value="zinc_ribbon_6"/>
    <property type="match status" value="1"/>
</dbReference>
<dbReference type="EMBL" id="JANBPY010003732">
    <property type="protein sequence ID" value="KAJ1950451.1"/>
    <property type="molecule type" value="Genomic_DNA"/>
</dbReference>
<dbReference type="Pfam" id="PF13639">
    <property type="entry name" value="zf-RING_2"/>
    <property type="match status" value="1"/>
</dbReference>
<proteinExistence type="predicted"/>
<evidence type="ECO:0000256" key="1">
    <source>
        <dbReference type="ARBA" id="ARBA00022723"/>
    </source>
</evidence>
<dbReference type="Pfam" id="PF05495">
    <property type="entry name" value="zf-CHY"/>
    <property type="match status" value="1"/>
</dbReference>
<dbReference type="InterPro" id="IPR001841">
    <property type="entry name" value="Znf_RING"/>
</dbReference>
<dbReference type="GO" id="GO:0016567">
    <property type="term" value="P:protein ubiquitination"/>
    <property type="evidence" value="ECO:0007669"/>
    <property type="project" value="TreeGrafter"/>
</dbReference>
<organism evidence="9 10">
    <name type="scientific">Dispira parvispora</name>
    <dbReference type="NCBI Taxonomy" id="1520584"/>
    <lineage>
        <taxon>Eukaryota</taxon>
        <taxon>Fungi</taxon>
        <taxon>Fungi incertae sedis</taxon>
        <taxon>Zoopagomycota</taxon>
        <taxon>Kickxellomycotina</taxon>
        <taxon>Dimargaritomycetes</taxon>
        <taxon>Dimargaritales</taxon>
        <taxon>Dimargaritaceae</taxon>
        <taxon>Dispira</taxon>
    </lineage>
</organism>
<gene>
    <name evidence="9" type="ORF">IWQ62_006567</name>
</gene>
<feature type="region of interest" description="Disordered" evidence="5">
    <location>
        <begin position="1"/>
        <end position="85"/>
    </location>
</feature>
<dbReference type="InterPro" id="IPR037274">
    <property type="entry name" value="Znf_CHY_sf"/>
</dbReference>
<comment type="caution">
    <text evidence="9">The sequence shown here is derived from an EMBL/GenBank/DDBJ whole genome shotgun (WGS) entry which is preliminary data.</text>
</comment>
<feature type="compositionally biased region" description="Low complexity" evidence="5">
    <location>
        <begin position="65"/>
        <end position="83"/>
    </location>
</feature>
<protein>
    <submittedName>
        <fullName evidence="9">Uncharacterized protein</fullName>
    </submittedName>
</protein>
<evidence type="ECO:0000256" key="5">
    <source>
        <dbReference type="SAM" id="MobiDB-lite"/>
    </source>
</evidence>
<dbReference type="SUPFAM" id="SSF57850">
    <property type="entry name" value="RING/U-box"/>
    <property type="match status" value="1"/>
</dbReference>
<feature type="domain" description="RING-type" evidence="6">
    <location>
        <begin position="249"/>
        <end position="291"/>
    </location>
</feature>
<dbReference type="GO" id="GO:0005634">
    <property type="term" value="C:nucleus"/>
    <property type="evidence" value="ECO:0007669"/>
    <property type="project" value="TreeGrafter"/>
</dbReference>
<dbReference type="PROSITE" id="PS50089">
    <property type="entry name" value="ZF_RING_2"/>
    <property type="match status" value="1"/>
</dbReference>
<reference evidence="9" key="1">
    <citation type="submission" date="2022-07" db="EMBL/GenBank/DDBJ databases">
        <title>Phylogenomic reconstructions and comparative analyses of Kickxellomycotina fungi.</title>
        <authorList>
            <person name="Reynolds N.K."/>
            <person name="Stajich J.E."/>
            <person name="Barry K."/>
            <person name="Grigoriev I.V."/>
            <person name="Crous P."/>
            <person name="Smith M.E."/>
        </authorList>
    </citation>
    <scope>NUCLEOTIDE SEQUENCE</scope>
    <source>
        <strain evidence="9">RSA 1196</strain>
    </source>
</reference>
<sequence>MTSHEHIMGQSMASEAMESTSTTDPSSELKDPQSELRARIRAIMNDPAVSAQEKPRLIQSLLSPSVNQSTSSAESSQGAPSSEVDAKQEARYYALLEELPDGVSLQQCDLVPTFHEEEKLGCSHYQRGAKMYTDCCGKWYTCRFCHNDHEDHTLDRFSVKYMMCMHCQKVQSAGPRCTMCDHELGAYYCDVCHFWSNDSSVKIFHCADCKLCRVGPEEDYQHCPTCNCCIIKSAWSDHRCLENKLDGDCPICGDYLFTSKQSLTFMKCGHAIHIDCLEEYLNTSYQCPICRKSLGNVKVYFEQLDRVLEEQPMPPEYQNTRAQIFCNDCEKRSVTKYHFLYHKCQECGSYSTKVLKTFTEPAGESSQS</sequence>
<dbReference type="PROSITE" id="PS51270">
    <property type="entry name" value="ZF_CTCHY"/>
    <property type="match status" value="1"/>
</dbReference>
<dbReference type="Gene3D" id="3.30.40.10">
    <property type="entry name" value="Zinc/RING finger domain, C3HC4 (zinc finger)"/>
    <property type="match status" value="1"/>
</dbReference>
<keyword evidence="10" id="KW-1185">Reference proteome</keyword>
<feature type="compositionally biased region" description="Polar residues" evidence="5">
    <location>
        <begin position="11"/>
        <end position="26"/>
    </location>
</feature>
<evidence type="ECO:0000256" key="2">
    <source>
        <dbReference type="ARBA" id="ARBA00022771"/>
    </source>
</evidence>
<dbReference type="SMART" id="SM00184">
    <property type="entry name" value="RING"/>
    <property type="match status" value="1"/>
</dbReference>
<dbReference type="InterPro" id="IPR008913">
    <property type="entry name" value="Znf_CHY"/>
</dbReference>
<evidence type="ECO:0000256" key="3">
    <source>
        <dbReference type="ARBA" id="ARBA00022833"/>
    </source>
</evidence>
<dbReference type="InterPro" id="IPR039512">
    <property type="entry name" value="RCHY1_zinc-ribbon"/>
</dbReference>